<dbReference type="Gene3D" id="3.30.450.20">
    <property type="entry name" value="PAS domain"/>
    <property type="match status" value="1"/>
</dbReference>
<feature type="compositionally biased region" description="Polar residues" evidence="5">
    <location>
        <begin position="363"/>
        <end position="372"/>
    </location>
</feature>
<dbReference type="NCBIfam" id="TIGR00229">
    <property type="entry name" value="sensory_box"/>
    <property type="match status" value="1"/>
</dbReference>
<protein>
    <recommendedName>
        <fullName evidence="6">PAS domain-containing protein</fullName>
    </recommendedName>
</protein>
<name>A0ABD1B7Y9_CARAN</name>
<keyword evidence="3" id="KW-0157">Chromophore</keyword>
<comment type="caution">
    <text evidence="7">The sequence shown here is derived from an EMBL/GenBank/DDBJ whole genome shotgun (WGS) entry which is preliminary data.</text>
</comment>
<feature type="compositionally biased region" description="Low complexity" evidence="5">
    <location>
        <begin position="389"/>
        <end position="409"/>
    </location>
</feature>
<proteinExistence type="predicted"/>
<reference evidence="7 8" key="1">
    <citation type="submission" date="2024-04" db="EMBL/GenBank/DDBJ databases">
        <title>Genome assembly C_amara_ONT_v2.</title>
        <authorList>
            <person name="Yant L."/>
            <person name="Moore C."/>
            <person name="Slenker M."/>
        </authorList>
    </citation>
    <scope>NUCLEOTIDE SEQUENCE [LARGE SCALE GENOMIC DNA]</scope>
    <source>
        <tissue evidence="7">Leaf</tissue>
    </source>
</reference>
<keyword evidence="2" id="KW-0716">Sensory transduction</keyword>
<dbReference type="InterPro" id="IPR035965">
    <property type="entry name" value="PAS-like_dom_sf"/>
</dbReference>
<organism evidence="7 8">
    <name type="scientific">Cardamine amara subsp. amara</name>
    <dbReference type="NCBI Taxonomy" id="228776"/>
    <lineage>
        <taxon>Eukaryota</taxon>
        <taxon>Viridiplantae</taxon>
        <taxon>Streptophyta</taxon>
        <taxon>Embryophyta</taxon>
        <taxon>Tracheophyta</taxon>
        <taxon>Spermatophyta</taxon>
        <taxon>Magnoliopsida</taxon>
        <taxon>eudicotyledons</taxon>
        <taxon>Gunneridae</taxon>
        <taxon>Pentapetalae</taxon>
        <taxon>rosids</taxon>
        <taxon>malvids</taxon>
        <taxon>Brassicales</taxon>
        <taxon>Brassicaceae</taxon>
        <taxon>Cardamineae</taxon>
        <taxon>Cardamine</taxon>
    </lineage>
</organism>
<feature type="compositionally biased region" description="Basic and acidic residues" evidence="5">
    <location>
        <begin position="307"/>
        <end position="326"/>
    </location>
</feature>
<gene>
    <name evidence="7" type="ORF">V5N11_023852</name>
</gene>
<dbReference type="CDD" id="cd00130">
    <property type="entry name" value="PAS"/>
    <property type="match status" value="1"/>
</dbReference>
<accession>A0ABD1B7Y9</accession>
<feature type="region of interest" description="Disordered" evidence="5">
    <location>
        <begin position="26"/>
        <end position="57"/>
    </location>
</feature>
<dbReference type="SUPFAM" id="SSF55785">
    <property type="entry name" value="PYP-like sensor domain (PAS domain)"/>
    <property type="match status" value="1"/>
</dbReference>
<keyword evidence="4" id="KW-0675">Receptor</keyword>
<evidence type="ECO:0000256" key="3">
    <source>
        <dbReference type="ARBA" id="ARBA00022991"/>
    </source>
</evidence>
<dbReference type="SMART" id="SM00091">
    <property type="entry name" value="PAS"/>
    <property type="match status" value="1"/>
</dbReference>
<dbReference type="Proteomes" id="UP001558713">
    <property type="component" value="Unassembled WGS sequence"/>
</dbReference>
<evidence type="ECO:0000256" key="5">
    <source>
        <dbReference type="SAM" id="MobiDB-lite"/>
    </source>
</evidence>
<dbReference type="Pfam" id="PF00989">
    <property type="entry name" value="PAS"/>
    <property type="match status" value="1"/>
</dbReference>
<dbReference type="GO" id="GO:0009881">
    <property type="term" value="F:photoreceptor activity"/>
    <property type="evidence" value="ECO:0007669"/>
    <property type="project" value="UniProtKB-KW"/>
</dbReference>
<feature type="compositionally biased region" description="Basic and acidic residues" evidence="5">
    <location>
        <begin position="373"/>
        <end position="385"/>
    </location>
</feature>
<sequence length="459" mass="50164">MESPALLKKMLELEETQEHLKQEMSRLKVSTELRQPSHSPRRKNRIQGSMNEPSPGKFTNNQYLNILQSMAQSVHVLDLNTRIIFWNTMSEKLYGYSAAEVVGQNPTHVIVDDRDAAFAMNVARRCLRGESWTGEFPVKRKSGEIFPAVTTCSPFYDANGSLIGIISITSNTAPYRNRTISLGKLKAQEGETSSGPARNSFASKLGLESKGAVISKLGLNSHQPIQVAIASKISDLASKVSNKVRSKMRAGDNSATLSDGCSGVFNATLADHRDDAASSCATTPRGDFIQSPFGVFTYNDEKFPSKAFKDSSDENDGKPAIHKVEKGFSWPWKGNDEQEGSKGKPTHSVWPWGQNEQDKDQSHQISPSSGVHSESHASESQKPTDNEASSLWSSSTNANSTSSGSTNSSVMNKIGTDSYCLEYEILWDDLAIGEQIGQGSCGTVYHGLWFGSVRFSGSW</sequence>
<evidence type="ECO:0000256" key="2">
    <source>
        <dbReference type="ARBA" id="ARBA00022606"/>
    </source>
</evidence>
<feature type="region of interest" description="Disordered" evidence="5">
    <location>
        <begin position="307"/>
        <end position="409"/>
    </location>
</feature>
<dbReference type="PROSITE" id="PS50112">
    <property type="entry name" value="PAS"/>
    <property type="match status" value="1"/>
</dbReference>
<evidence type="ECO:0000256" key="4">
    <source>
        <dbReference type="ARBA" id="ARBA00023170"/>
    </source>
</evidence>
<keyword evidence="1" id="KW-0600">Photoreceptor protein</keyword>
<evidence type="ECO:0000259" key="6">
    <source>
        <dbReference type="PROSITE" id="PS50112"/>
    </source>
</evidence>
<feature type="domain" description="PAS" evidence="6">
    <location>
        <begin position="59"/>
        <end position="130"/>
    </location>
</feature>
<evidence type="ECO:0000313" key="8">
    <source>
        <dbReference type="Proteomes" id="UP001558713"/>
    </source>
</evidence>
<evidence type="ECO:0000313" key="7">
    <source>
        <dbReference type="EMBL" id="KAL1211869.1"/>
    </source>
</evidence>
<dbReference type="EMBL" id="JBANAX010000379">
    <property type="protein sequence ID" value="KAL1211869.1"/>
    <property type="molecule type" value="Genomic_DNA"/>
</dbReference>
<keyword evidence="8" id="KW-1185">Reference proteome</keyword>
<dbReference type="InterPro" id="IPR000014">
    <property type="entry name" value="PAS"/>
</dbReference>
<evidence type="ECO:0000256" key="1">
    <source>
        <dbReference type="ARBA" id="ARBA00022543"/>
    </source>
</evidence>
<dbReference type="AlphaFoldDB" id="A0ABD1B7Y9"/>
<feature type="compositionally biased region" description="Polar residues" evidence="5">
    <location>
        <begin position="46"/>
        <end position="57"/>
    </location>
</feature>
<dbReference type="Gene3D" id="3.30.200.20">
    <property type="entry name" value="Phosphorylase Kinase, domain 1"/>
    <property type="match status" value="1"/>
</dbReference>
<dbReference type="InterPro" id="IPR013767">
    <property type="entry name" value="PAS_fold"/>
</dbReference>